<comment type="catalytic activity">
    <reaction evidence="1 9">
        <text>riboflavin(in) = riboflavin(out)</text>
        <dbReference type="Rhea" id="RHEA:35015"/>
        <dbReference type="ChEBI" id="CHEBI:57986"/>
    </reaction>
</comment>
<comment type="similarity">
    <text evidence="3 9">Belongs to the riboflavin transporter family.</text>
</comment>
<dbReference type="GO" id="GO:0005886">
    <property type="term" value="C:plasma membrane"/>
    <property type="evidence" value="ECO:0007669"/>
    <property type="project" value="UniProtKB-SubCell"/>
</dbReference>
<reference evidence="10" key="1">
    <citation type="submission" date="2021-02" db="EMBL/GenBank/DDBJ databases">
        <authorList>
            <person name="Nowell W R."/>
        </authorList>
    </citation>
    <scope>NUCLEOTIDE SEQUENCE</scope>
</reference>
<evidence type="ECO:0000256" key="2">
    <source>
        <dbReference type="ARBA" id="ARBA00004651"/>
    </source>
</evidence>
<feature type="transmembrane region" description="Helical" evidence="9">
    <location>
        <begin position="344"/>
        <end position="365"/>
    </location>
</feature>
<comment type="function">
    <text evidence="9">Plasma membrane transporter mediating the uptake by cells of the water soluble vitamin B2/riboflavin that plays a key role in biochemical oxidation-reduction reactions of the carbohydrate, lipid, and amino acid metabolism.</text>
</comment>
<feature type="transmembrane region" description="Helical" evidence="9">
    <location>
        <begin position="28"/>
        <end position="46"/>
    </location>
</feature>
<feature type="transmembrane region" description="Helical" evidence="9">
    <location>
        <begin position="167"/>
        <end position="186"/>
    </location>
</feature>
<feature type="transmembrane region" description="Helical" evidence="9">
    <location>
        <begin position="66"/>
        <end position="89"/>
    </location>
</feature>
<name>A0A815J4K8_9BILA</name>
<sequence>MKFDTQVDSINTYNDNHQSVHKQSKRKYAQIICFILIVVMNLSAWIDLQGVFVELPIMISFIPEGWTIPSIVGLCLCAANIMPAIVTFLRWYQGKRFSEIPYIYIIIIIGIVSCCVLAFTWQKTTYLFGRERSLWLLGSVFTLCMLDSTSSLVFFDYMKRFRIRYLTAVFLGEGLTGVIPTLLLLLQGSGGEAICIQSNNDTTLEPTFTQPRFSVTIYMLLITSIIVASLIAFILLRWTNIVALADAAEPTKLNGSTLKTALDGGENSPMVPIVELFKPSKPMKHIPTSTFIFLLSLNTYNSFTKLNGSTLKTALDGGENSPMVPIIELFKPSKPMKHIPTSTFIFLLSLNTYNSFVLYGILPSLTTYSLLPYGQKVFYYFCLLNPLSYSISLLVSVKWSTLSVRMTIIGTIIGSIIAVFIIIIATQSPCPWWADTLHGALIMLAVWFVMTIIIAYLRITTGNLIKGEWLEEKGMFYFGITVQLGLFMGAVPMYLLINVFNMFIDRKPCQIYCVT</sequence>
<evidence type="ECO:0000313" key="10">
    <source>
        <dbReference type="EMBL" id="CAF1375573.1"/>
    </source>
</evidence>
<dbReference type="InterPro" id="IPR009357">
    <property type="entry name" value="Riboflavin_transptr"/>
</dbReference>
<gene>
    <name evidence="10" type="ORF">SEV965_LOCUS30130</name>
</gene>
<dbReference type="SUPFAM" id="SSF103473">
    <property type="entry name" value="MFS general substrate transporter"/>
    <property type="match status" value="1"/>
</dbReference>
<keyword evidence="6 9" id="KW-0812">Transmembrane</keyword>
<feature type="transmembrane region" description="Helical" evidence="9">
    <location>
        <begin position="377"/>
        <end position="395"/>
    </location>
</feature>
<feature type="transmembrane region" description="Helical" evidence="9">
    <location>
        <begin position="407"/>
        <end position="425"/>
    </location>
</feature>
<proteinExistence type="inferred from homology"/>
<accession>A0A815J4K8</accession>
<feature type="transmembrane region" description="Helical" evidence="9">
    <location>
        <begin position="215"/>
        <end position="236"/>
    </location>
</feature>
<organism evidence="10 11">
    <name type="scientific">Rotaria sordida</name>
    <dbReference type="NCBI Taxonomy" id="392033"/>
    <lineage>
        <taxon>Eukaryota</taxon>
        <taxon>Metazoa</taxon>
        <taxon>Spiralia</taxon>
        <taxon>Gnathifera</taxon>
        <taxon>Rotifera</taxon>
        <taxon>Eurotatoria</taxon>
        <taxon>Bdelloidea</taxon>
        <taxon>Philodinida</taxon>
        <taxon>Philodinidae</taxon>
        <taxon>Rotaria</taxon>
    </lineage>
</organism>
<feature type="transmembrane region" description="Helical" evidence="9">
    <location>
        <begin position="101"/>
        <end position="121"/>
    </location>
</feature>
<keyword evidence="8 9" id="KW-0472">Membrane</keyword>
<evidence type="ECO:0000256" key="7">
    <source>
        <dbReference type="ARBA" id="ARBA00022989"/>
    </source>
</evidence>
<keyword evidence="7 9" id="KW-1133">Transmembrane helix</keyword>
<comment type="subcellular location">
    <subcellularLocation>
        <location evidence="2 9">Cell membrane</location>
        <topology evidence="2 9">Multi-pass membrane protein</topology>
    </subcellularLocation>
</comment>
<dbReference type="InterPro" id="IPR036259">
    <property type="entry name" value="MFS_trans_sf"/>
</dbReference>
<comment type="caution">
    <text evidence="10">The sequence shown here is derived from an EMBL/GenBank/DDBJ whole genome shotgun (WGS) entry which is preliminary data.</text>
</comment>
<evidence type="ECO:0000256" key="3">
    <source>
        <dbReference type="ARBA" id="ARBA00006366"/>
    </source>
</evidence>
<evidence type="ECO:0000256" key="6">
    <source>
        <dbReference type="ARBA" id="ARBA00022692"/>
    </source>
</evidence>
<evidence type="ECO:0000256" key="5">
    <source>
        <dbReference type="ARBA" id="ARBA00022475"/>
    </source>
</evidence>
<dbReference type="PANTHER" id="PTHR12929:SF10">
    <property type="entry name" value="RIBOFLAVIN TRANSPORTER"/>
    <property type="match status" value="1"/>
</dbReference>
<dbReference type="AlphaFoldDB" id="A0A815J4K8"/>
<dbReference type="Pfam" id="PF06237">
    <property type="entry name" value="SLC52_ribofla_tr"/>
    <property type="match status" value="1"/>
</dbReference>
<evidence type="ECO:0000313" key="11">
    <source>
        <dbReference type="Proteomes" id="UP000663889"/>
    </source>
</evidence>
<dbReference type="Proteomes" id="UP000663889">
    <property type="component" value="Unassembled WGS sequence"/>
</dbReference>
<feature type="transmembrane region" description="Helical" evidence="9">
    <location>
        <begin position="133"/>
        <end position="155"/>
    </location>
</feature>
<evidence type="ECO:0000256" key="1">
    <source>
        <dbReference type="ARBA" id="ARBA00000215"/>
    </source>
</evidence>
<dbReference type="GO" id="GO:0032217">
    <property type="term" value="F:riboflavin transmembrane transporter activity"/>
    <property type="evidence" value="ECO:0007669"/>
    <property type="project" value="UniProtKB-UniRule"/>
</dbReference>
<protein>
    <recommendedName>
        <fullName evidence="9">Riboflavin transporter</fullName>
    </recommendedName>
</protein>
<evidence type="ECO:0000256" key="4">
    <source>
        <dbReference type="ARBA" id="ARBA00022448"/>
    </source>
</evidence>
<keyword evidence="4 9" id="KW-0813">Transport</keyword>
<keyword evidence="5 9" id="KW-1003">Cell membrane</keyword>
<evidence type="ECO:0000256" key="8">
    <source>
        <dbReference type="ARBA" id="ARBA00023136"/>
    </source>
</evidence>
<dbReference type="PANTHER" id="PTHR12929">
    <property type="entry name" value="SOLUTE CARRIER FAMILY 52"/>
    <property type="match status" value="1"/>
</dbReference>
<feature type="transmembrane region" description="Helical" evidence="9">
    <location>
        <begin position="437"/>
        <end position="457"/>
    </location>
</feature>
<dbReference type="EMBL" id="CAJNOU010003185">
    <property type="protein sequence ID" value="CAF1375573.1"/>
    <property type="molecule type" value="Genomic_DNA"/>
</dbReference>
<feature type="transmembrane region" description="Helical" evidence="9">
    <location>
        <begin position="477"/>
        <end position="497"/>
    </location>
</feature>
<evidence type="ECO:0000256" key="9">
    <source>
        <dbReference type="RuleBase" id="RU368035"/>
    </source>
</evidence>